<evidence type="ECO:0000259" key="12">
    <source>
        <dbReference type="Pfam" id="PF01648"/>
    </source>
</evidence>
<keyword evidence="7" id="KW-0259">Enterobactin biosynthesis</keyword>
<keyword evidence="6 14" id="KW-0808">Transferase</keyword>
<comment type="catalytic activity">
    <reaction evidence="10">
        <text>apo-[aryl-carrier protein] + CoA = holo-[aryl-carrier protein] + adenosine 3',5'-bisphosphate + H(+)</text>
        <dbReference type="Rhea" id="RHEA:48404"/>
        <dbReference type="Rhea" id="RHEA-COMP:15903"/>
        <dbReference type="Rhea" id="RHEA-COMP:17557"/>
        <dbReference type="ChEBI" id="CHEBI:15378"/>
        <dbReference type="ChEBI" id="CHEBI:29999"/>
        <dbReference type="ChEBI" id="CHEBI:57287"/>
        <dbReference type="ChEBI" id="CHEBI:58343"/>
        <dbReference type="ChEBI" id="CHEBI:64479"/>
    </reaction>
</comment>
<comment type="subunit">
    <text evidence="4">EntB, EntD, EntE, and EntF form a multienzyme complex called enterobactin synthase.</text>
</comment>
<evidence type="ECO:0000256" key="4">
    <source>
        <dbReference type="ARBA" id="ARBA00011503"/>
    </source>
</evidence>
<dbReference type="InterPro" id="IPR037143">
    <property type="entry name" value="4-PPantetheinyl_Trfase_dom_sf"/>
</dbReference>
<dbReference type="SUPFAM" id="SSF56214">
    <property type="entry name" value="4'-phosphopantetheinyl transferase"/>
    <property type="match status" value="1"/>
</dbReference>
<proteinExistence type="inferred from homology"/>
<evidence type="ECO:0000259" key="13">
    <source>
        <dbReference type="Pfam" id="PF17837"/>
    </source>
</evidence>
<dbReference type="Pfam" id="PF01648">
    <property type="entry name" value="ACPS"/>
    <property type="match status" value="1"/>
</dbReference>
<sequence>MDDCLRSDWIVPFGVSMSTPDIQTLMAEMPEHAGAMRRQVHLACDAAPIILHLVEFEPEHFSSAFFAQAGIACPESIQRSVGKRQAEFFFGRLAARTALSALGIKNETVPIGAERQPIWPNGVIGSMTHTHGLAAVAVEWAGRRRGIGIDVECVMNEQACEAVVMTVLDRSELHCLQATRELALPVALTIVFSAKESFYKAAYGSVRRFFDFSAVRVVELNVQARRLTFVLTETLSGDFHSSQLFHAGFDFIKDGVVLTHAVW</sequence>
<accession>A0ABQ5XIE9</accession>
<evidence type="ECO:0000256" key="3">
    <source>
        <dbReference type="ARBA" id="ARBA00008342"/>
    </source>
</evidence>
<dbReference type="GO" id="GO:0016740">
    <property type="term" value="F:transferase activity"/>
    <property type="evidence" value="ECO:0007669"/>
    <property type="project" value="UniProtKB-KW"/>
</dbReference>
<dbReference type="Pfam" id="PF17837">
    <property type="entry name" value="4PPT_N"/>
    <property type="match status" value="1"/>
</dbReference>
<gene>
    <name evidence="14" type="ORF">GCM10007898_39710</name>
</gene>
<evidence type="ECO:0000256" key="8">
    <source>
        <dbReference type="ARBA" id="ARBA00029894"/>
    </source>
</evidence>
<dbReference type="PRINTS" id="PR01399">
    <property type="entry name" value="ENTSNTHTASED"/>
</dbReference>
<protein>
    <recommendedName>
        <fullName evidence="5">Enterobactin synthase component D</fullName>
    </recommendedName>
    <alternativeName>
        <fullName evidence="8">4'-phosphopantetheinyl transferase EntD</fullName>
    </alternativeName>
    <alternativeName>
        <fullName evidence="9">Enterochelin synthase D</fullName>
    </alternativeName>
</protein>
<dbReference type="EMBL" id="BSOA01000048">
    <property type="protein sequence ID" value="GLQ90396.1"/>
    <property type="molecule type" value="Genomic_DNA"/>
</dbReference>
<evidence type="ECO:0000313" key="15">
    <source>
        <dbReference type="Proteomes" id="UP001156627"/>
    </source>
</evidence>
<evidence type="ECO:0000256" key="2">
    <source>
        <dbReference type="ARBA" id="ARBA00004993"/>
    </source>
</evidence>
<evidence type="ECO:0000256" key="11">
    <source>
        <dbReference type="ARBA" id="ARBA00049191"/>
    </source>
</evidence>
<dbReference type="Proteomes" id="UP001156627">
    <property type="component" value="Unassembled WGS sequence"/>
</dbReference>
<feature type="domain" description="4'-phosphopantetheinyl transferase" evidence="12">
    <location>
        <begin position="146"/>
        <end position="234"/>
    </location>
</feature>
<dbReference type="InterPro" id="IPR003542">
    <property type="entry name" value="Enbac_synth_compD-like"/>
</dbReference>
<dbReference type="InterPro" id="IPR008278">
    <property type="entry name" value="4-PPantetheinyl_Trfase_dom"/>
</dbReference>
<feature type="domain" description="4'-phosphopantetheinyl transferase N-terminal" evidence="13">
    <location>
        <begin position="76"/>
        <end position="138"/>
    </location>
</feature>
<comment type="caution">
    <text evidence="14">The sequence shown here is derived from an EMBL/GenBank/DDBJ whole genome shotgun (WGS) entry which is preliminary data.</text>
</comment>
<comment type="pathway">
    <text evidence="2">Siderophore biosynthesis; enterobactin biosynthesis.</text>
</comment>
<evidence type="ECO:0000256" key="7">
    <source>
        <dbReference type="ARBA" id="ARBA00023191"/>
    </source>
</evidence>
<dbReference type="PANTHER" id="PTHR38096">
    <property type="entry name" value="ENTEROBACTIN SYNTHASE COMPONENT D"/>
    <property type="match status" value="1"/>
</dbReference>
<evidence type="ECO:0000256" key="9">
    <source>
        <dbReference type="ARBA" id="ARBA00031996"/>
    </source>
</evidence>
<dbReference type="Gene3D" id="3.90.470.20">
    <property type="entry name" value="4'-phosphopantetheinyl transferase domain"/>
    <property type="match status" value="1"/>
</dbReference>
<comment type="function">
    <text evidence="1">Involved in the biosynthesis of the siderophore enterobactin (enterochelin), which is a macrocyclic trimeric lactone of N-(2,3-dihydroxybenzoyl)-serine. The serine trilactone serves as a scaffolding for the three catechol functionalities that provide hexadentate coordination for the tightly ligated iron(2+) atoms. Plays an essential role in the assembly of the enterobactin by catalyzing the transfer of the 4'-phosphopantetheine (Ppant) moiety from coenzyme A to the apo-domains of both EntB (ArCP domain) and EntF (PCP domain) to yield their holo-forms which make them competent for the activation of 2,3-dihydroxybenzoate (DHB) and L-serine, respectively.</text>
</comment>
<evidence type="ECO:0000256" key="1">
    <source>
        <dbReference type="ARBA" id="ARBA00003937"/>
    </source>
</evidence>
<organism evidence="14 15">
    <name type="scientific">Dyella flagellata</name>
    <dbReference type="NCBI Taxonomy" id="1867833"/>
    <lineage>
        <taxon>Bacteria</taxon>
        <taxon>Pseudomonadati</taxon>
        <taxon>Pseudomonadota</taxon>
        <taxon>Gammaproteobacteria</taxon>
        <taxon>Lysobacterales</taxon>
        <taxon>Rhodanobacteraceae</taxon>
        <taxon>Dyella</taxon>
    </lineage>
</organism>
<evidence type="ECO:0000256" key="10">
    <source>
        <dbReference type="ARBA" id="ARBA00049176"/>
    </source>
</evidence>
<keyword evidence="15" id="KW-1185">Reference proteome</keyword>
<evidence type="ECO:0000256" key="6">
    <source>
        <dbReference type="ARBA" id="ARBA00022679"/>
    </source>
</evidence>
<dbReference type="PANTHER" id="PTHR38096:SF1">
    <property type="entry name" value="ENTEROBACTIN SYNTHASE COMPONENT D"/>
    <property type="match status" value="1"/>
</dbReference>
<evidence type="ECO:0000313" key="14">
    <source>
        <dbReference type="EMBL" id="GLQ90396.1"/>
    </source>
</evidence>
<name>A0ABQ5XIE9_9GAMM</name>
<dbReference type="InterPro" id="IPR041354">
    <property type="entry name" value="4PPT_N"/>
</dbReference>
<comment type="similarity">
    <text evidence="3">Belongs to the P-Pant transferase superfamily. EntD family.</text>
</comment>
<comment type="catalytic activity">
    <reaction evidence="11">
        <text>apo-[peptidyl-carrier protein] + CoA = holo-[peptidyl-carrier protein] + adenosine 3',5'-bisphosphate + H(+)</text>
        <dbReference type="Rhea" id="RHEA:46228"/>
        <dbReference type="Rhea" id="RHEA-COMP:11479"/>
        <dbReference type="Rhea" id="RHEA-COMP:11480"/>
        <dbReference type="ChEBI" id="CHEBI:15378"/>
        <dbReference type="ChEBI" id="CHEBI:29999"/>
        <dbReference type="ChEBI" id="CHEBI:57287"/>
        <dbReference type="ChEBI" id="CHEBI:58343"/>
        <dbReference type="ChEBI" id="CHEBI:64479"/>
    </reaction>
</comment>
<reference evidence="15" key="1">
    <citation type="journal article" date="2019" name="Int. J. Syst. Evol. Microbiol.">
        <title>The Global Catalogue of Microorganisms (GCM) 10K type strain sequencing project: providing services to taxonomists for standard genome sequencing and annotation.</title>
        <authorList>
            <consortium name="The Broad Institute Genomics Platform"/>
            <consortium name="The Broad Institute Genome Sequencing Center for Infectious Disease"/>
            <person name="Wu L."/>
            <person name="Ma J."/>
        </authorList>
    </citation>
    <scope>NUCLEOTIDE SEQUENCE [LARGE SCALE GENOMIC DNA]</scope>
    <source>
        <strain evidence="15">NBRC 111981</strain>
    </source>
</reference>
<evidence type="ECO:0000256" key="5">
    <source>
        <dbReference type="ARBA" id="ARBA00019087"/>
    </source>
</evidence>